<gene>
    <name evidence="1" type="ordered locus">Francci3_3739</name>
</gene>
<keyword evidence="2" id="KW-1185">Reference proteome</keyword>
<proteinExistence type="predicted"/>
<dbReference type="HOGENOM" id="CLU_2522721_0_0_11"/>
<dbReference type="EMBL" id="CP000249">
    <property type="protein sequence ID" value="ABD13090.1"/>
    <property type="molecule type" value="Genomic_DNA"/>
</dbReference>
<protein>
    <submittedName>
        <fullName evidence="1">Uncharacterized protein</fullName>
    </submittedName>
</protein>
<sequence length="84" mass="9453">MHVPGIVPTAIARCRGDDTSGTDGRLACRFAEGRFAEKYDLLWVRRGRAMVATPPPAPLRCRHGADSADPVIDRRRWRPVLREE</sequence>
<accession>Q2J6K2</accession>
<dbReference type="KEGG" id="fra:Francci3_3739"/>
<evidence type="ECO:0000313" key="2">
    <source>
        <dbReference type="Proteomes" id="UP000001937"/>
    </source>
</evidence>
<dbReference type="Proteomes" id="UP000001937">
    <property type="component" value="Chromosome"/>
</dbReference>
<dbReference type="AlphaFoldDB" id="Q2J6K2"/>
<evidence type="ECO:0000313" key="1">
    <source>
        <dbReference type="EMBL" id="ABD13090.1"/>
    </source>
</evidence>
<organism evidence="1 2">
    <name type="scientific">Frankia casuarinae (strain DSM 45818 / CECT 9043 / HFP020203 / CcI3)</name>
    <dbReference type="NCBI Taxonomy" id="106370"/>
    <lineage>
        <taxon>Bacteria</taxon>
        <taxon>Bacillati</taxon>
        <taxon>Actinomycetota</taxon>
        <taxon>Actinomycetes</taxon>
        <taxon>Frankiales</taxon>
        <taxon>Frankiaceae</taxon>
        <taxon>Frankia</taxon>
    </lineage>
</organism>
<name>Q2J6K2_FRACC</name>
<reference evidence="1 2" key="1">
    <citation type="journal article" date="2007" name="Genome Res.">
        <title>Genome characteristics of facultatively symbiotic Frankia sp. strains reflect host range and host plant biogeography.</title>
        <authorList>
            <person name="Normand P."/>
            <person name="Lapierre P."/>
            <person name="Tisa L.S."/>
            <person name="Gogarten J.P."/>
            <person name="Alloisio N."/>
            <person name="Bagnarol E."/>
            <person name="Bassi C.A."/>
            <person name="Berry A.M."/>
            <person name="Bickhart D.M."/>
            <person name="Choisne N."/>
            <person name="Couloux A."/>
            <person name="Cournoyer B."/>
            <person name="Cruveiller S."/>
            <person name="Daubin V."/>
            <person name="Demange N."/>
            <person name="Francino M.P."/>
            <person name="Goltsman E."/>
            <person name="Huang Y."/>
            <person name="Kopp O.R."/>
            <person name="Labarre L."/>
            <person name="Lapidus A."/>
            <person name="Lavire C."/>
            <person name="Marechal J."/>
            <person name="Martinez M."/>
            <person name="Mastronunzio J.E."/>
            <person name="Mullin B.C."/>
            <person name="Niemann J."/>
            <person name="Pujic P."/>
            <person name="Rawnsley T."/>
            <person name="Rouy Z."/>
            <person name="Schenowitz C."/>
            <person name="Sellstedt A."/>
            <person name="Tavares F."/>
            <person name="Tomkins J.P."/>
            <person name="Vallenet D."/>
            <person name="Valverde C."/>
            <person name="Wall L.G."/>
            <person name="Wang Y."/>
            <person name="Medigue C."/>
            <person name="Benson D.R."/>
        </authorList>
    </citation>
    <scope>NUCLEOTIDE SEQUENCE [LARGE SCALE GENOMIC DNA]</scope>
    <source>
        <strain evidence="2">DSM 45818 / CECT 9043 / CcI3</strain>
    </source>
</reference>